<evidence type="ECO:0000256" key="1">
    <source>
        <dbReference type="ARBA" id="ARBA00004442"/>
    </source>
</evidence>
<dbReference type="Proteomes" id="UP001304671">
    <property type="component" value="Unassembled WGS sequence"/>
</dbReference>
<keyword evidence="8" id="KW-0732">Signal</keyword>
<evidence type="ECO:0000313" key="9">
    <source>
        <dbReference type="EMBL" id="MEA5256702.1"/>
    </source>
</evidence>
<feature type="signal peptide" evidence="8">
    <location>
        <begin position="1"/>
        <end position="20"/>
    </location>
</feature>
<gene>
    <name evidence="9" type="ORF">VB264_02830</name>
</gene>
<dbReference type="InterPro" id="IPR051906">
    <property type="entry name" value="TolC-like"/>
</dbReference>
<dbReference type="SUPFAM" id="SSF56954">
    <property type="entry name" value="Outer membrane efflux proteins (OEP)"/>
    <property type="match status" value="1"/>
</dbReference>
<organism evidence="9 10">
    <name type="scientific">Arcicella aquatica</name>
    <dbReference type="NCBI Taxonomy" id="217141"/>
    <lineage>
        <taxon>Bacteria</taxon>
        <taxon>Pseudomonadati</taxon>
        <taxon>Bacteroidota</taxon>
        <taxon>Cytophagia</taxon>
        <taxon>Cytophagales</taxon>
        <taxon>Flectobacillaceae</taxon>
        <taxon>Arcicella</taxon>
    </lineage>
</organism>
<keyword evidence="10" id="KW-1185">Reference proteome</keyword>
<evidence type="ECO:0000256" key="7">
    <source>
        <dbReference type="ARBA" id="ARBA00023237"/>
    </source>
</evidence>
<dbReference type="Gene3D" id="1.20.1600.10">
    <property type="entry name" value="Outer membrane efflux proteins (OEP)"/>
    <property type="match status" value="1"/>
</dbReference>
<keyword evidence="7" id="KW-0998">Cell outer membrane</keyword>
<evidence type="ECO:0000256" key="4">
    <source>
        <dbReference type="ARBA" id="ARBA00022452"/>
    </source>
</evidence>
<name>A0ABU5QI20_9BACT</name>
<proteinExistence type="inferred from homology"/>
<comment type="caution">
    <text evidence="9">The sequence shown here is derived from an EMBL/GenBank/DDBJ whole genome shotgun (WGS) entry which is preliminary data.</text>
</comment>
<protein>
    <submittedName>
        <fullName evidence="9">TolC family protein</fullName>
    </submittedName>
</protein>
<accession>A0ABU5QI20</accession>
<evidence type="ECO:0000256" key="6">
    <source>
        <dbReference type="ARBA" id="ARBA00023136"/>
    </source>
</evidence>
<evidence type="ECO:0000256" key="8">
    <source>
        <dbReference type="SAM" id="SignalP"/>
    </source>
</evidence>
<reference evidence="9 10" key="1">
    <citation type="submission" date="2023-12" db="EMBL/GenBank/DDBJ databases">
        <title>Novel species of the genus Arcicella isolated from rivers.</title>
        <authorList>
            <person name="Lu H."/>
        </authorList>
    </citation>
    <scope>NUCLEOTIDE SEQUENCE [LARGE SCALE GENOMIC DNA]</scope>
    <source>
        <strain evidence="9 10">LMG 21963</strain>
    </source>
</reference>
<dbReference type="EMBL" id="JAYFUL010000002">
    <property type="protein sequence ID" value="MEA5256702.1"/>
    <property type="molecule type" value="Genomic_DNA"/>
</dbReference>
<dbReference type="Pfam" id="PF02321">
    <property type="entry name" value="OEP"/>
    <property type="match status" value="2"/>
</dbReference>
<comment type="similarity">
    <text evidence="2">Belongs to the outer membrane factor (OMF) (TC 1.B.17) family.</text>
</comment>
<sequence>MKFSLLILTGITLLTFQAKAQNAIQASSNDNNKVSLQDAVNIALKNNISIKQSENQVLLNGLQLKQSKDNRLPNANGSINESFNFGRSLDPFTNTYVEKNINYNSLSVNANVTLFNGFLLRNTILQNDLLLKATELDLQAMKESISLQVVLAYLNILNAQDILLISQSQTQITALQIQRTEKLVNAGSLPQSNLLDLKAQLATEETTVINNQSTLDLAKLSLIQLLNDKNITDVTVERIALPVPTTSEGYDATAAKIYEIAEKAQPTIKAADLRIEGAIKGIDIARAGFLPTISAGASLGANQSNAQKVYRQDGVTTSNLGNVNVNGVDYPLIVSQTKFVEDGTVAYFQQLKNTANYGFGFNATIPIFSRFLNKNRVAQAKIQKSNADYTAQLARQTLRQNIEQAYTNMNNAAKRFDALTVQVTALEESFRAAESRFGAGAIDFVNYSLQKTNLDKARGNQVQAKYDFIFRTKILDYYQNKPLTF</sequence>
<feature type="chain" id="PRO_5045765147" evidence="8">
    <location>
        <begin position="21"/>
        <end position="485"/>
    </location>
</feature>
<dbReference type="InterPro" id="IPR003423">
    <property type="entry name" value="OMP_efflux"/>
</dbReference>
<dbReference type="PANTHER" id="PTHR30026">
    <property type="entry name" value="OUTER MEMBRANE PROTEIN TOLC"/>
    <property type="match status" value="1"/>
</dbReference>
<comment type="subcellular location">
    <subcellularLocation>
        <location evidence="1">Cell outer membrane</location>
    </subcellularLocation>
</comment>
<evidence type="ECO:0000256" key="5">
    <source>
        <dbReference type="ARBA" id="ARBA00022692"/>
    </source>
</evidence>
<evidence type="ECO:0000256" key="3">
    <source>
        <dbReference type="ARBA" id="ARBA00022448"/>
    </source>
</evidence>
<keyword evidence="3" id="KW-0813">Transport</keyword>
<dbReference type="RefSeq" id="WP_323246581.1">
    <property type="nucleotide sequence ID" value="NZ_JAYFUL010000002.1"/>
</dbReference>
<evidence type="ECO:0000256" key="2">
    <source>
        <dbReference type="ARBA" id="ARBA00007613"/>
    </source>
</evidence>
<keyword evidence="5" id="KW-0812">Transmembrane</keyword>
<keyword evidence="4" id="KW-1134">Transmembrane beta strand</keyword>
<evidence type="ECO:0000313" key="10">
    <source>
        <dbReference type="Proteomes" id="UP001304671"/>
    </source>
</evidence>
<keyword evidence="6" id="KW-0472">Membrane</keyword>
<dbReference type="PANTHER" id="PTHR30026:SF20">
    <property type="entry name" value="OUTER MEMBRANE PROTEIN TOLC"/>
    <property type="match status" value="1"/>
</dbReference>